<dbReference type="InterPro" id="IPR020843">
    <property type="entry name" value="ER"/>
</dbReference>
<dbReference type="Proteomes" id="UP001152320">
    <property type="component" value="Chromosome 16"/>
</dbReference>
<dbReference type="Gene3D" id="3.90.180.10">
    <property type="entry name" value="Medium-chain alcohol dehydrogenases, catalytic domain"/>
    <property type="match status" value="1"/>
</dbReference>
<dbReference type="PANTHER" id="PTHR48106">
    <property type="entry name" value="QUINONE OXIDOREDUCTASE PIG3-RELATED"/>
    <property type="match status" value="1"/>
</dbReference>
<dbReference type="Pfam" id="PF00107">
    <property type="entry name" value="ADH_zinc_N"/>
    <property type="match status" value="1"/>
</dbReference>
<evidence type="ECO:0000313" key="5">
    <source>
        <dbReference type="EMBL" id="KAJ8027362.1"/>
    </source>
</evidence>
<dbReference type="Gene3D" id="3.40.50.720">
    <property type="entry name" value="NAD(P)-binding Rossmann-like Domain"/>
    <property type="match status" value="1"/>
</dbReference>
<name>A0A9Q1BIS3_HOLLE</name>
<evidence type="ECO:0000256" key="1">
    <source>
        <dbReference type="ARBA" id="ARBA00022857"/>
    </source>
</evidence>
<dbReference type="SUPFAM" id="SSF50129">
    <property type="entry name" value="GroES-like"/>
    <property type="match status" value="1"/>
</dbReference>
<dbReference type="InterPro" id="IPR029309">
    <property type="entry name" value="CaRF"/>
</dbReference>
<dbReference type="NCBIfam" id="TIGR02824">
    <property type="entry name" value="quinone_pig3"/>
    <property type="match status" value="1"/>
</dbReference>
<dbReference type="PANTHER" id="PTHR48106:SF18">
    <property type="entry name" value="QUINONE OXIDOREDUCTASE PIG3"/>
    <property type="match status" value="1"/>
</dbReference>
<dbReference type="GO" id="GO:0003960">
    <property type="term" value="F:quinone reductase (NADPH) activity"/>
    <property type="evidence" value="ECO:0007669"/>
    <property type="project" value="TreeGrafter"/>
</dbReference>
<dbReference type="GO" id="GO:0003700">
    <property type="term" value="F:DNA-binding transcription factor activity"/>
    <property type="evidence" value="ECO:0007669"/>
    <property type="project" value="InterPro"/>
</dbReference>
<evidence type="ECO:0000259" key="4">
    <source>
        <dbReference type="SMART" id="SM00829"/>
    </source>
</evidence>
<dbReference type="InterPro" id="IPR011032">
    <property type="entry name" value="GroES-like_sf"/>
</dbReference>
<sequence length="571" mass="63146">MEENIVAEHTVPNLKNTNFDCQISDNFGYVYSLNKIKQVQTRWQALTATKYVCIKTTKGFGQNAFDDLLKHNLQWELPSLGLAGKCNKGLDYDGIPFIIVATKVMDCQYGVDRHLKRKLESGSVRPSQRAGKRLRSSNKECKKLDCPAQVLVKDVLKFPDFKISQKTDAKKVQASRKLRRSLEANKPLVGERRFYIKLPFPTEHNGHPFEESESMKVVQQSGPGGPESLVVDPIYLRPEPKDKEILIEVAYSAVNRLDILQRKGSLPVPKNASPILGLEVSGTVYKLGPKCSGKWKEGDRVMALVNGGGYAEYATVNEDHVMAIPEDMSFKKAAALPEVWLTAYQLLHMIAKVSRGDIVLIHAGGSGVGTAAVQLAAMAGAKPIVTAGSQEKIDKAIKLGAVAGINYKKEEFDVKIYELTKGKGANVILDCIGSSYWAKNLEALAMDGKWVLYGLLGGPNVKGNILGGLLKKRATLSATTLRTRSDEYKADLVEQFTKNVLPMFSRTGKTKLKAVVDRVFHLDDIQEAHRYVELNKNIGKVLLQVKPSENEPALEEDRDESVVTQSGHREL</sequence>
<protein>
    <submittedName>
        <fullName evidence="5">Quinone oxidoreductase PIG3</fullName>
    </submittedName>
</protein>
<reference evidence="5" key="1">
    <citation type="submission" date="2021-10" db="EMBL/GenBank/DDBJ databases">
        <title>Tropical sea cucumber genome reveals ecological adaptation and Cuvierian tubules defense mechanism.</title>
        <authorList>
            <person name="Chen T."/>
        </authorList>
    </citation>
    <scope>NUCLEOTIDE SEQUENCE</scope>
    <source>
        <strain evidence="5">Nanhai2018</strain>
        <tissue evidence="5">Muscle</tissue>
    </source>
</reference>
<dbReference type="GO" id="GO:0070402">
    <property type="term" value="F:NADPH binding"/>
    <property type="evidence" value="ECO:0007669"/>
    <property type="project" value="TreeGrafter"/>
</dbReference>
<dbReference type="AlphaFoldDB" id="A0A9Q1BIS3"/>
<dbReference type="Pfam" id="PF08240">
    <property type="entry name" value="ADH_N"/>
    <property type="match status" value="1"/>
</dbReference>
<proteinExistence type="predicted"/>
<gene>
    <name evidence="5" type="ORF">HOLleu_32488</name>
</gene>
<dbReference type="InterPro" id="IPR014189">
    <property type="entry name" value="Quinone_OxRdtase_PIG3"/>
</dbReference>
<dbReference type="InterPro" id="IPR013154">
    <property type="entry name" value="ADH-like_N"/>
</dbReference>
<feature type="region of interest" description="Disordered" evidence="3">
    <location>
        <begin position="549"/>
        <end position="571"/>
    </location>
</feature>
<evidence type="ECO:0000313" key="6">
    <source>
        <dbReference type="Proteomes" id="UP001152320"/>
    </source>
</evidence>
<keyword evidence="6" id="KW-1185">Reference proteome</keyword>
<comment type="caution">
    <text evidence="5">The sequence shown here is derived from an EMBL/GenBank/DDBJ whole genome shotgun (WGS) entry which is preliminary data.</text>
</comment>
<dbReference type="EMBL" id="JAIZAY010000016">
    <property type="protein sequence ID" value="KAJ8027362.1"/>
    <property type="molecule type" value="Genomic_DNA"/>
</dbReference>
<dbReference type="SUPFAM" id="SSF51735">
    <property type="entry name" value="NAD(P)-binding Rossmann-fold domains"/>
    <property type="match status" value="1"/>
</dbReference>
<feature type="domain" description="Enoyl reductase (ER)" evidence="4">
    <location>
        <begin position="224"/>
        <end position="543"/>
    </location>
</feature>
<dbReference type="OrthoDB" id="3509362at2759"/>
<organism evidence="5 6">
    <name type="scientific">Holothuria leucospilota</name>
    <name type="common">Black long sea cucumber</name>
    <name type="synonym">Mertensiothuria leucospilota</name>
    <dbReference type="NCBI Taxonomy" id="206669"/>
    <lineage>
        <taxon>Eukaryota</taxon>
        <taxon>Metazoa</taxon>
        <taxon>Echinodermata</taxon>
        <taxon>Eleutherozoa</taxon>
        <taxon>Echinozoa</taxon>
        <taxon>Holothuroidea</taxon>
        <taxon>Aspidochirotacea</taxon>
        <taxon>Aspidochirotida</taxon>
        <taxon>Holothuriidae</taxon>
        <taxon>Holothuria</taxon>
    </lineage>
</organism>
<feature type="compositionally biased region" description="Polar residues" evidence="3">
    <location>
        <begin position="562"/>
        <end position="571"/>
    </location>
</feature>
<accession>A0A9Q1BIS3</accession>
<evidence type="ECO:0000256" key="3">
    <source>
        <dbReference type="SAM" id="MobiDB-lite"/>
    </source>
</evidence>
<dbReference type="InterPro" id="IPR036291">
    <property type="entry name" value="NAD(P)-bd_dom_sf"/>
</dbReference>
<dbReference type="GO" id="GO:0048038">
    <property type="term" value="F:quinone binding"/>
    <property type="evidence" value="ECO:0007669"/>
    <property type="project" value="TreeGrafter"/>
</dbReference>
<keyword evidence="2" id="KW-0560">Oxidoreductase</keyword>
<dbReference type="CDD" id="cd05276">
    <property type="entry name" value="p53_inducible_oxidoreductase"/>
    <property type="match status" value="1"/>
</dbReference>
<dbReference type="Pfam" id="PF15299">
    <property type="entry name" value="ALS2CR8"/>
    <property type="match status" value="1"/>
</dbReference>
<dbReference type="InterPro" id="IPR013149">
    <property type="entry name" value="ADH-like_C"/>
</dbReference>
<dbReference type="SMART" id="SM00829">
    <property type="entry name" value="PKS_ER"/>
    <property type="match status" value="1"/>
</dbReference>
<evidence type="ECO:0000256" key="2">
    <source>
        <dbReference type="ARBA" id="ARBA00023002"/>
    </source>
</evidence>
<keyword evidence="1" id="KW-0521">NADP</keyword>